<protein>
    <submittedName>
        <fullName evidence="1">Uncharacterized protein</fullName>
    </submittedName>
</protein>
<evidence type="ECO:0000313" key="1">
    <source>
        <dbReference type="EMBL" id="CAJ2652296.1"/>
    </source>
</evidence>
<name>A0ACB0K6W1_TRIPR</name>
<sequence length="991" mass="111608">MLTVADGLERESEGEGENLLALNSSDNPNNATLMEVDHAIVTNFLRETGEENSNHSINLDTNLNSRRVISENLNSKRGYVVLEGGEELVDSLIVKDGKLMGLEEGVGEPTFSVLPKQNVMRVTGRRGSTSVDLGQLHSSNNQLGCVSGDAGDLRGGVYSDGPRADVGWVAKDPVGLSGGLLVIWNSVTFNLLNNFSGEGFLGISVEKEGDVMHIVNIYSPCSALGKKKLWEDLLALKQQNSVGEWCVGGDFNAILHSSERKGSSAVNRRGEKLLFNRFVEEMEVVDVPVLGKKISWFSADGKSMSRIDRFLYFRRRRKNQLVALKDGDQWIEGVEEVKGCVKNFYADYFQEKWLNRPNLNGLQFQTLSDEDNLLLMAPFSSEEVKEAIWSSDGNKCPGPDGFNFTFLKACWEIIKGDIIDFLHEFYNSAILPKAITASFLSLIPKKDHLQTLSDYRPISLVYSLYKILSKVLAARLKKVLGKVISTVQSAFLPNRQILDGVLVVNELIDLTKRKKDKCLLFKVDFERAYDTVNWHFLDYMMVRMGFAEGWRRWIHACVCQSSKSVLVNGNPTEEFSVGKGLRQGDPMSPFLFLIVAEGLSGLMNKAVGSGSFHGYKVNNNLMFHTLQFADDTIIVGEGNWDNLWTIKTVLRSFELVSGLKVNFFKSKLYGINLDDSFLRASSSFLHCGVDSIPFRFLGIPVGANPRRKATWLPIIDSMKKRLGVWNSRLLSIRGRVTLINSVLSSLPLYFFSFFKAPVCVLKEMVSIQRNFLWGGGMDRSKICWVSWDSICQPKDKGGLGIKNLESFNDSLLCKWKWRCLNDLSAYWFNLLHFRYGSFAANFVYGEGRESLKHASIWWRDLWKTGGAEEGGWFVNNISSILGDGNNIAFWKEKWLEMEPLSELYPSLFQKSTHKDALAFQIWGYGITTCGLGNLIGWKHLMMQILNPSMNCINCLNKFGLTELLATGEDGHQILMVLFRFDQRTWFCRTSV</sequence>
<comment type="caution">
    <text evidence="1">The sequence shown here is derived from an EMBL/GenBank/DDBJ whole genome shotgun (WGS) entry which is preliminary data.</text>
</comment>
<organism evidence="1 2">
    <name type="scientific">Trifolium pratense</name>
    <name type="common">Red clover</name>
    <dbReference type="NCBI Taxonomy" id="57577"/>
    <lineage>
        <taxon>Eukaryota</taxon>
        <taxon>Viridiplantae</taxon>
        <taxon>Streptophyta</taxon>
        <taxon>Embryophyta</taxon>
        <taxon>Tracheophyta</taxon>
        <taxon>Spermatophyta</taxon>
        <taxon>Magnoliopsida</taxon>
        <taxon>eudicotyledons</taxon>
        <taxon>Gunneridae</taxon>
        <taxon>Pentapetalae</taxon>
        <taxon>rosids</taxon>
        <taxon>fabids</taxon>
        <taxon>Fabales</taxon>
        <taxon>Fabaceae</taxon>
        <taxon>Papilionoideae</taxon>
        <taxon>50 kb inversion clade</taxon>
        <taxon>NPAAA clade</taxon>
        <taxon>Hologalegina</taxon>
        <taxon>IRL clade</taxon>
        <taxon>Trifolieae</taxon>
        <taxon>Trifolium</taxon>
    </lineage>
</organism>
<reference evidence="1" key="1">
    <citation type="submission" date="2023-10" db="EMBL/GenBank/DDBJ databases">
        <authorList>
            <person name="Rodriguez Cubillos JULIANA M."/>
            <person name="De Vega J."/>
        </authorList>
    </citation>
    <scope>NUCLEOTIDE SEQUENCE</scope>
</reference>
<keyword evidence="2" id="KW-1185">Reference proteome</keyword>
<accession>A0ACB0K6W1</accession>
<gene>
    <name evidence="1" type="ORF">MILVUS5_LOCUS19798</name>
</gene>
<dbReference type="Proteomes" id="UP001177021">
    <property type="component" value="Unassembled WGS sequence"/>
</dbReference>
<proteinExistence type="predicted"/>
<evidence type="ECO:0000313" key="2">
    <source>
        <dbReference type="Proteomes" id="UP001177021"/>
    </source>
</evidence>
<dbReference type="EMBL" id="CASHSV030000206">
    <property type="protein sequence ID" value="CAJ2652296.1"/>
    <property type="molecule type" value="Genomic_DNA"/>
</dbReference>